<feature type="region of interest" description="Disordered" evidence="1">
    <location>
        <begin position="1"/>
        <end position="21"/>
    </location>
</feature>
<proteinExistence type="predicted"/>
<dbReference type="AlphaFoldDB" id="A0A4Y7SRA5"/>
<reference evidence="2 3" key="1">
    <citation type="journal article" date="2019" name="Nat. Ecol. Evol.">
        <title>Megaphylogeny resolves global patterns of mushroom evolution.</title>
        <authorList>
            <person name="Varga T."/>
            <person name="Krizsan K."/>
            <person name="Foldi C."/>
            <person name="Dima B."/>
            <person name="Sanchez-Garcia M."/>
            <person name="Sanchez-Ramirez S."/>
            <person name="Szollosi G.J."/>
            <person name="Szarkandi J.G."/>
            <person name="Papp V."/>
            <person name="Albert L."/>
            <person name="Andreopoulos W."/>
            <person name="Angelini C."/>
            <person name="Antonin V."/>
            <person name="Barry K.W."/>
            <person name="Bougher N.L."/>
            <person name="Buchanan P."/>
            <person name="Buyck B."/>
            <person name="Bense V."/>
            <person name="Catcheside P."/>
            <person name="Chovatia M."/>
            <person name="Cooper J."/>
            <person name="Damon W."/>
            <person name="Desjardin D."/>
            <person name="Finy P."/>
            <person name="Geml J."/>
            <person name="Haridas S."/>
            <person name="Hughes K."/>
            <person name="Justo A."/>
            <person name="Karasinski D."/>
            <person name="Kautmanova I."/>
            <person name="Kiss B."/>
            <person name="Kocsube S."/>
            <person name="Kotiranta H."/>
            <person name="LaButti K.M."/>
            <person name="Lechner B.E."/>
            <person name="Liimatainen K."/>
            <person name="Lipzen A."/>
            <person name="Lukacs Z."/>
            <person name="Mihaltcheva S."/>
            <person name="Morgado L.N."/>
            <person name="Niskanen T."/>
            <person name="Noordeloos M.E."/>
            <person name="Ohm R.A."/>
            <person name="Ortiz-Santana B."/>
            <person name="Ovrebo C."/>
            <person name="Racz N."/>
            <person name="Riley R."/>
            <person name="Savchenko A."/>
            <person name="Shiryaev A."/>
            <person name="Soop K."/>
            <person name="Spirin V."/>
            <person name="Szebenyi C."/>
            <person name="Tomsovsky M."/>
            <person name="Tulloss R.E."/>
            <person name="Uehling J."/>
            <person name="Grigoriev I.V."/>
            <person name="Vagvolgyi C."/>
            <person name="Papp T."/>
            <person name="Martin F.M."/>
            <person name="Miettinen O."/>
            <person name="Hibbett D.S."/>
            <person name="Nagy L.G."/>
        </authorList>
    </citation>
    <scope>NUCLEOTIDE SEQUENCE [LARGE SCALE GENOMIC DNA]</scope>
    <source>
        <strain evidence="2 3">FP101781</strain>
    </source>
</reference>
<name>A0A4Y7SRA5_COPMI</name>
<dbReference type="Proteomes" id="UP000298030">
    <property type="component" value="Unassembled WGS sequence"/>
</dbReference>
<accession>A0A4Y7SRA5</accession>
<evidence type="ECO:0000313" key="3">
    <source>
        <dbReference type="Proteomes" id="UP000298030"/>
    </source>
</evidence>
<keyword evidence="3" id="KW-1185">Reference proteome</keyword>
<sequence length="201" mass="22426">MPSPSDPSDSRGSAHSRPAPIHEVLVRAKEGSLDDIRDLIGRVKTDYLMASEEFQETVSTILDIPKDVERFNPTLQDLAAVVVGLALLTEVAAWYGEGNTSSNHPKVLIAEDFAKKYLFWSLILLRIPATPTSSTSPLEVLPSARQLDNYYHVPALYDRLFTIPGILYQRFPQSLRSTLINIALVWWTALFEVCCARTPKA</sequence>
<gene>
    <name evidence="2" type="ORF">FA13DRAFT_1325427</name>
</gene>
<comment type="caution">
    <text evidence="2">The sequence shown here is derived from an EMBL/GenBank/DDBJ whole genome shotgun (WGS) entry which is preliminary data.</text>
</comment>
<dbReference type="EMBL" id="QPFP01000068">
    <property type="protein sequence ID" value="TEB24322.1"/>
    <property type="molecule type" value="Genomic_DNA"/>
</dbReference>
<evidence type="ECO:0000256" key="1">
    <source>
        <dbReference type="SAM" id="MobiDB-lite"/>
    </source>
</evidence>
<evidence type="ECO:0000313" key="2">
    <source>
        <dbReference type="EMBL" id="TEB24322.1"/>
    </source>
</evidence>
<protein>
    <submittedName>
        <fullName evidence="2">Uncharacterized protein</fullName>
    </submittedName>
</protein>
<organism evidence="2 3">
    <name type="scientific">Coprinellus micaceus</name>
    <name type="common">Glistening ink-cap mushroom</name>
    <name type="synonym">Coprinus micaceus</name>
    <dbReference type="NCBI Taxonomy" id="71717"/>
    <lineage>
        <taxon>Eukaryota</taxon>
        <taxon>Fungi</taxon>
        <taxon>Dikarya</taxon>
        <taxon>Basidiomycota</taxon>
        <taxon>Agaricomycotina</taxon>
        <taxon>Agaricomycetes</taxon>
        <taxon>Agaricomycetidae</taxon>
        <taxon>Agaricales</taxon>
        <taxon>Agaricineae</taxon>
        <taxon>Psathyrellaceae</taxon>
        <taxon>Coprinellus</taxon>
    </lineage>
</organism>